<reference evidence="7 8" key="1">
    <citation type="submission" date="2023-08" db="EMBL/GenBank/DDBJ databases">
        <title>Pleionea litopenaei sp. nov., isolated from stomach of juvenile Litopenaeus vannamei.</title>
        <authorList>
            <person name="Rho A.M."/>
            <person name="Hwang C.Y."/>
        </authorList>
    </citation>
    <scope>NUCLEOTIDE SEQUENCE [LARGE SCALE GENOMIC DNA]</scope>
    <source>
        <strain evidence="7 8">HL-JVS1</strain>
    </source>
</reference>
<evidence type="ECO:0000256" key="1">
    <source>
        <dbReference type="ARBA" id="ARBA00022475"/>
    </source>
</evidence>
<dbReference type="GO" id="GO:0017089">
    <property type="term" value="F:glycolipid transfer activity"/>
    <property type="evidence" value="ECO:0007669"/>
    <property type="project" value="TreeGrafter"/>
</dbReference>
<evidence type="ECO:0000256" key="6">
    <source>
        <dbReference type="SAM" id="Phobius"/>
    </source>
</evidence>
<accession>A0AA51RTC8</accession>
<evidence type="ECO:0000256" key="3">
    <source>
        <dbReference type="ARBA" id="ARBA00022692"/>
    </source>
</evidence>
<dbReference type="GO" id="GO:0030288">
    <property type="term" value="C:outer membrane-bounded periplasmic space"/>
    <property type="evidence" value="ECO:0007669"/>
    <property type="project" value="TreeGrafter"/>
</dbReference>
<dbReference type="InterPro" id="IPR010664">
    <property type="entry name" value="LipoPS_assembly_LptC-rel"/>
</dbReference>
<dbReference type="PANTHER" id="PTHR37481:SF1">
    <property type="entry name" value="LIPOPOLYSACCHARIDE EXPORT SYSTEM PROTEIN LPTC"/>
    <property type="match status" value="1"/>
</dbReference>
<gene>
    <name evidence="7" type="primary">lptC</name>
    <name evidence="7" type="ORF">Q9312_18075</name>
</gene>
<dbReference type="GO" id="GO:0015221">
    <property type="term" value="F:lipopolysaccharide transmembrane transporter activity"/>
    <property type="evidence" value="ECO:0007669"/>
    <property type="project" value="InterPro"/>
</dbReference>
<evidence type="ECO:0000256" key="5">
    <source>
        <dbReference type="ARBA" id="ARBA00023136"/>
    </source>
</evidence>
<dbReference type="Proteomes" id="UP001239782">
    <property type="component" value="Chromosome"/>
</dbReference>
<evidence type="ECO:0000256" key="2">
    <source>
        <dbReference type="ARBA" id="ARBA00022519"/>
    </source>
</evidence>
<feature type="transmembrane region" description="Helical" evidence="6">
    <location>
        <begin position="7"/>
        <end position="25"/>
    </location>
</feature>
<keyword evidence="3 6" id="KW-0812">Transmembrane</keyword>
<keyword evidence="5 6" id="KW-0472">Membrane</keyword>
<dbReference type="Gene3D" id="2.60.450.10">
    <property type="entry name" value="Lipopolysaccharide (LPS) transport protein A like domain"/>
    <property type="match status" value="1"/>
</dbReference>
<evidence type="ECO:0000313" key="8">
    <source>
        <dbReference type="Proteomes" id="UP001239782"/>
    </source>
</evidence>
<dbReference type="AlphaFoldDB" id="A0AA51RTC8"/>
<sequence>MRIRRRHTPYILTALVAVIFLVNYLRSPNSQPSDSQLSEHVVIQQFSQKQFDENGILVHRVEAATAEVNDHQMELTQPVLETLHQQISWRISAARASSQDHLKHIQFSEQVEIRQPQQQALSLTTESLSYDVAQKRLLSNQPVLLKDQFDTLTANRLMLDITSLDIELSDGVSGTQHDNK</sequence>
<dbReference type="NCBIfam" id="TIGR04409">
    <property type="entry name" value="LptC_YrbK"/>
    <property type="match status" value="1"/>
</dbReference>
<evidence type="ECO:0000256" key="4">
    <source>
        <dbReference type="ARBA" id="ARBA00022989"/>
    </source>
</evidence>
<dbReference type="InterPro" id="IPR052363">
    <property type="entry name" value="LPS_export_LptC"/>
</dbReference>
<name>A0AA51RTC8_9GAMM</name>
<evidence type="ECO:0000313" key="7">
    <source>
        <dbReference type="EMBL" id="WMS87118.1"/>
    </source>
</evidence>
<dbReference type="KEGG" id="plei:Q9312_18075"/>
<keyword evidence="4 6" id="KW-1133">Transmembrane helix</keyword>
<proteinExistence type="predicted"/>
<keyword evidence="2" id="KW-0997">Cell inner membrane</keyword>
<dbReference type="RefSeq" id="WP_309202257.1">
    <property type="nucleotide sequence ID" value="NZ_CP133548.1"/>
</dbReference>
<dbReference type="PANTHER" id="PTHR37481">
    <property type="entry name" value="LIPOPOLYSACCHARIDE EXPORT SYSTEM PROTEIN LPTC"/>
    <property type="match status" value="1"/>
</dbReference>
<protein>
    <submittedName>
        <fullName evidence="7">LPS export ABC transporter periplasmic protein LptC</fullName>
    </submittedName>
</protein>
<dbReference type="Pfam" id="PF06835">
    <property type="entry name" value="LptC"/>
    <property type="match status" value="1"/>
</dbReference>
<dbReference type="EMBL" id="CP133548">
    <property type="protein sequence ID" value="WMS87118.1"/>
    <property type="molecule type" value="Genomic_DNA"/>
</dbReference>
<keyword evidence="1" id="KW-1003">Cell membrane</keyword>
<keyword evidence="8" id="KW-1185">Reference proteome</keyword>
<organism evidence="7 8">
    <name type="scientific">Pleionea litopenaei</name>
    <dbReference type="NCBI Taxonomy" id="3070815"/>
    <lineage>
        <taxon>Bacteria</taxon>
        <taxon>Pseudomonadati</taxon>
        <taxon>Pseudomonadota</taxon>
        <taxon>Gammaproteobacteria</taxon>
        <taxon>Oceanospirillales</taxon>
        <taxon>Pleioneaceae</taxon>
        <taxon>Pleionea</taxon>
    </lineage>
</organism>
<dbReference type="InterPro" id="IPR026265">
    <property type="entry name" value="LptC"/>
</dbReference>
<dbReference type="GO" id="GO:0005886">
    <property type="term" value="C:plasma membrane"/>
    <property type="evidence" value="ECO:0007669"/>
    <property type="project" value="InterPro"/>
</dbReference>